<evidence type="ECO:0000313" key="4">
    <source>
        <dbReference type="WBParaSite" id="jg15656"/>
    </source>
</evidence>
<sequence length="608" mass="67093">MATSALNANHYIAKYVHHPKILAIILQFVTSKSKEVRRCTIGILTDVISTWESNILERSWPEITQAVKAAINDADPDARALARVSYDTLQSMYPQRAEFLFQELEPSKQRMLGGRSTSSSTHSINSERDNLPGSNRGLYHVQRQQNDFLSKRSASDLNHSVRKLNLGSSMGAQSRVHRNVVPNVVRSAKPHVYAVTPVGKKMLPSVTSSQPGSRSSSPSRNRPPRSNIPAPAAERKVLTNGRDPHNVPTPGSASSAANRGGGSNSHAFQRDVTLFSGVTRALKNVDMQARNVRPNVVRYDEDPGSAQRSSESPQDFYGGPRKIDTGLKRTSLEDNSTNNHHDPSLGLNNSDGIQNGQNKWYYASAEALAEDIDQQQNLIREICTVLSETGSPDSNEKEVESALSALSHIIRDGAITMWNDHFNMIFLSLLQSISQSAHRYNIKLSALRTLKDLCVSQPKRLILKPELAMVNVLNAHDCEDASVVRVAEDCGGTLALNLPTNTCLKLLITVIDDENTAYHQLSGAIKMLSKVLEKLPDEEVEQLLPTIVPRMMKCYENSQSMVRRAAIICLVAISNSVGINVMKPVLNASTLKLVQVYKDRMSKEMSKM</sequence>
<protein>
    <submittedName>
        <fullName evidence="4">CLASP N-terminal domain-containing protein</fullName>
    </submittedName>
</protein>
<dbReference type="AlphaFoldDB" id="A0A915D5Q5"/>
<feature type="region of interest" description="Disordered" evidence="1">
    <location>
        <begin position="293"/>
        <end position="350"/>
    </location>
</feature>
<organism evidence="3 4">
    <name type="scientific">Ditylenchus dipsaci</name>
    <dbReference type="NCBI Taxonomy" id="166011"/>
    <lineage>
        <taxon>Eukaryota</taxon>
        <taxon>Metazoa</taxon>
        <taxon>Ecdysozoa</taxon>
        <taxon>Nematoda</taxon>
        <taxon>Chromadorea</taxon>
        <taxon>Rhabditida</taxon>
        <taxon>Tylenchina</taxon>
        <taxon>Tylenchomorpha</taxon>
        <taxon>Sphaerularioidea</taxon>
        <taxon>Anguinidae</taxon>
        <taxon>Anguininae</taxon>
        <taxon>Ditylenchus</taxon>
    </lineage>
</organism>
<dbReference type="GO" id="GO:0090307">
    <property type="term" value="P:mitotic spindle assembly"/>
    <property type="evidence" value="ECO:0007669"/>
    <property type="project" value="TreeGrafter"/>
</dbReference>
<feature type="domain" description="CLASP N-terminal" evidence="2">
    <location>
        <begin position="9"/>
        <end position="112"/>
    </location>
</feature>
<dbReference type="InterPro" id="IPR011989">
    <property type="entry name" value="ARM-like"/>
</dbReference>
<dbReference type="WBParaSite" id="jg15656">
    <property type="protein sequence ID" value="jg15656"/>
    <property type="gene ID" value="jg15656"/>
</dbReference>
<accession>A0A915D5Q5</accession>
<dbReference type="GO" id="GO:0005815">
    <property type="term" value="C:microtubule organizing center"/>
    <property type="evidence" value="ECO:0007669"/>
    <property type="project" value="TreeGrafter"/>
</dbReference>
<dbReference type="Pfam" id="PF12348">
    <property type="entry name" value="CLASP_N"/>
    <property type="match status" value="1"/>
</dbReference>
<dbReference type="InterPro" id="IPR024395">
    <property type="entry name" value="CLASP_N_dom"/>
</dbReference>
<dbReference type="GO" id="GO:0005876">
    <property type="term" value="C:spindle microtubule"/>
    <property type="evidence" value="ECO:0007669"/>
    <property type="project" value="TreeGrafter"/>
</dbReference>
<dbReference type="GO" id="GO:0005881">
    <property type="term" value="C:cytoplasmic microtubule"/>
    <property type="evidence" value="ECO:0007669"/>
    <property type="project" value="TreeGrafter"/>
</dbReference>
<feature type="compositionally biased region" description="Basic and acidic residues" evidence="1">
    <location>
        <begin position="321"/>
        <end position="332"/>
    </location>
</feature>
<dbReference type="SUPFAM" id="SSF48371">
    <property type="entry name" value="ARM repeat"/>
    <property type="match status" value="1"/>
</dbReference>
<dbReference type="GO" id="GO:0008017">
    <property type="term" value="F:microtubule binding"/>
    <property type="evidence" value="ECO:0007669"/>
    <property type="project" value="TreeGrafter"/>
</dbReference>
<evidence type="ECO:0000256" key="1">
    <source>
        <dbReference type="SAM" id="MobiDB-lite"/>
    </source>
</evidence>
<feature type="compositionally biased region" description="Basic and acidic residues" evidence="1">
    <location>
        <begin position="233"/>
        <end position="245"/>
    </location>
</feature>
<dbReference type="InterPro" id="IPR016024">
    <property type="entry name" value="ARM-type_fold"/>
</dbReference>
<dbReference type="Proteomes" id="UP000887574">
    <property type="component" value="Unplaced"/>
</dbReference>
<keyword evidence="3" id="KW-1185">Reference proteome</keyword>
<evidence type="ECO:0000259" key="2">
    <source>
        <dbReference type="Pfam" id="PF12348"/>
    </source>
</evidence>
<evidence type="ECO:0000313" key="3">
    <source>
        <dbReference type="Proteomes" id="UP000887574"/>
    </source>
</evidence>
<dbReference type="GO" id="GO:0000776">
    <property type="term" value="C:kinetochore"/>
    <property type="evidence" value="ECO:0007669"/>
    <property type="project" value="TreeGrafter"/>
</dbReference>
<dbReference type="GO" id="GO:0040001">
    <property type="term" value="P:establishment of mitotic spindle localization"/>
    <property type="evidence" value="ECO:0007669"/>
    <property type="project" value="TreeGrafter"/>
</dbReference>
<proteinExistence type="predicted"/>
<feature type="region of interest" description="Disordered" evidence="1">
    <location>
        <begin position="199"/>
        <end position="265"/>
    </location>
</feature>
<dbReference type="GO" id="GO:0045180">
    <property type="term" value="C:basal cortex"/>
    <property type="evidence" value="ECO:0007669"/>
    <property type="project" value="TreeGrafter"/>
</dbReference>
<dbReference type="GO" id="GO:0072686">
    <property type="term" value="C:mitotic spindle"/>
    <property type="evidence" value="ECO:0007669"/>
    <property type="project" value="TreeGrafter"/>
</dbReference>
<dbReference type="PANTHER" id="PTHR21567:SF9">
    <property type="entry name" value="CLIP-ASSOCIATING PROTEIN"/>
    <property type="match status" value="1"/>
</dbReference>
<dbReference type="Gene3D" id="1.25.10.10">
    <property type="entry name" value="Leucine-rich Repeat Variant"/>
    <property type="match status" value="2"/>
</dbReference>
<dbReference type="PANTHER" id="PTHR21567">
    <property type="entry name" value="CLASP"/>
    <property type="match status" value="1"/>
</dbReference>
<feature type="region of interest" description="Disordered" evidence="1">
    <location>
        <begin position="108"/>
        <end position="137"/>
    </location>
</feature>
<name>A0A915D5Q5_9BILA</name>
<reference evidence="4" key="1">
    <citation type="submission" date="2022-11" db="UniProtKB">
        <authorList>
            <consortium name="WormBaseParasite"/>
        </authorList>
    </citation>
    <scope>IDENTIFICATION</scope>
</reference>
<feature type="compositionally biased region" description="Low complexity" evidence="1">
    <location>
        <begin position="204"/>
        <end position="231"/>
    </location>
</feature>